<dbReference type="InterPro" id="IPR013087">
    <property type="entry name" value="Znf_C2H2_type"/>
</dbReference>
<dbReference type="PANTHER" id="PTHR33936">
    <property type="entry name" value="PROTEIN CBG17840"/>
    <property type="match status" value="1"/>
</dbReference>
<dbReference type="WBParaSite" id="MBELARI_LOCUS11324">
    <property type="protein sequence ID" value="MBELARI_LOCUS11324"/>
    <property type="gene ID" value="MBELARI_LOCUS11324"/>
</dbReference>
<evidence type="ECO:0000313" key="2">
    <source>
        <dbReference type="Proteomes" id="UP000887575"/>
    </source>
</evidence>
<dbReference type="AlphaFoldDB" id="A0AAF3EBK7"/>
<protein>
    <submittedName>
        <fullName evidence="3">C2H2-type domain-containing protein</fullName>
    </submittedName>
</protein>
<keyword evidence="2" id="KW-1185">Reference proteome</keyword>
<evidence type="ECO:0000259" key="1">
    <source>
        <dbReference type="PROSITE" id="PS00028"/>
    </source>
</evidence>
<evidence type="ECO:0000313" key="3">
    <source>
        <dbReference type="WBParaSite" id="MBELARI_LOCUS11324"/>
    </source>
</evidence>
<feature type="domain" description="C2H2-type" evidence="1">
    <location>
        <begin position="14"/>
        <end position="35"/>
    </location>
</feature>
<accession>A0AAF3EBK7</accession>
<organism evidence="2 3">
    <name type="scientific">Mesorhabditis belari</name>
    <dbReference type="NCBI Taxonomy" id="2138241"/>
    <lineage>
        <taxon>Eukaryota</taxon>
        <taxon>Metazoa</taxon>
        <taxon>Ecdysozoa</taxon>
        <taxon>Nematoda</taxon>
        <taxon>Chromadorea</taxon>
        <taxon>Rhabditida</taxon>
        <taxon>Rhabditina</taxon>
        <taxon>Rhabditomorpha</taxon>
        <taxon>Rhabditoidea</taxon>
        <taxon>Rhabditidae</taxon>
        <taxon>Mesorhabditinae</taxon>
        <taxon>Mesorhabditis</taxon>
    </lineage>
</organism>
<proteinExistence type="predicted"/>
<dbReference type="PANTHER" id="PTHR33936:SF1">
    <property type="entry name" value="PROTEIN CBG06911"/>
    <property type="match status" value="1"/>
</dbReference>
<dbReference type="PROSITE" id="PS00028">
    <property type="entry name" value="ZINC_FINGER_C2H2_1"/>
    <property type="match status" value="1"/>
</dbReference>
<sequence length="265" mass="29816">METDFEESCILVECSQCGIRVDSPEELCDHTSKEHNRLSTYSRQFFHTKAAFQHWLSRIEGGRAEYAGIVASASSDGLNFNDREYYLLCGKKASICNKRRRTNDIENTSDSEPEFLIEENCPLVSCTAFVHVCERINGSVDATYCLSHNVHSPLSRRKTNYRSLKRTSSMLDENDDEDLEVSCSSSSACSSAQSSPLHPWTETNTTNGDTQSSLYDLSAYDLTSVNSHITARLDSTADRLRTLTKVLAKLAVDVQKCERIRNFHV</sequence>
<dbReference type="Proteomes" id="UP000887575">
    <property type="component" value="Unassembled WGS sequence"/>
</dbReference>
<name>A0AAF3EBK7_9BILA</name>
<reference evidence="3" key="1">
    <citation type="submission" date="2024-02" db="UniProtKB">
        <authorList>
            <consortium name="WormBaseParasite"/>
        </authorList>
    </citation>
    <scope>IDENTIFICATION</scope>
</reference>
<dbReference type="InterPro" id="IPR052797">
    <property type="entry name" value="RegFact_GeneExpr_CellDeath"/>
</dbReference>